<dbReference type="PROSITE" id="PS00530">
    <property type="entry name" value="RNASE_T2_1"/>
    <property type="match status" value="1"/>
</dbReference>
<dbReference type="OrthoDB" id="435754at2759"/>
<protein>
    <submittedName>
        <fullName evidence="6">Uncharacterized protein</fullName>
    </submittedName>
</protein>
<name>A0A7M7QUD2_NASVI</name>
<dbReference type="PANTHER" id="PTHR11240:SF22">
    <property type="entry name" value="RIBONUCLEASE T2"/>
    <property type="match status" value="1"/>
</dbReference>
<feature type="active site" evidence="3">
    <location>
        <position position="127"/>
    </location>
</feature>
<evidence type="ECO:0000313" key="7">
    <source>
        <dbReference type="Proteomes" id="UP000002358"/>
    </source>
</evidence>
<evidence type="ECO:0000256" key="5">
    <source>
        <dbReference type="SAM" id="SignalP"/>
    </source>
</evidence>
<dbReference type="PANTHER" id="PTHR11240">
    <property type="entry name" value="RIBONUCLEASE T2"/>
    <property type="match status" value="1"/>
</dbReference>
<comment type="similarity">
    <text evidence="1 4">Belongs to the RNase T2 family.</text>
</comment>
<feature type="chain" id="PRO_5029789153" evidence="5">
    <location>
        <begin position="19"/>
        <end position="244"/>
    </location>
</feature>
<dbReference type="Proteomes" id="UP000002358">
    <property type="component" value="Chromosome 3"/>
</dbReference>
<dbReference type="InParanoid" id="A0A7M7QUD2"/>
<evidence type="ECO:0000256" key="2">
    <source>
        <dbReference type="ARBA" id="ARBA00023157"/>
    </source>
</evidence>
<reference evidence="6" key="1">
    <citation type="submission" date="2021-01" db="UniProtKB">
        <authorList>
            <consortium name="EnsemblMetazoa"/>
        </authorList>
    </citation>
    <scope>IDENTIFICATION</scope>
</reference>
<dbReference type="EnsemblMetazoa" id="XM_032598047">
    <property type="protein sequence ID" value="XP_032453938"/>
    <property type="gene ID" value="LOC116738536"/>
</dbReference>
<feature type="active site" evidence="3">
    <location>
        <position position="123"/>
    </location>
</feature>
<evidence type="ECO:0000256" key="3">
    <source>
        <dbReference type="PIRSR" id="PIRSR633697-1"/>
    </source>
</evidence>
<keyword evidence="5" id="KW-0732">Signal</keyword>
<evidence type="ECO:0000256" key="1">
    <source>
        <dbReference type="ARBA" id="ARBA00007469"/>
    </source>
</evidence>
<sequence length="244" mass="27714">MLQHALFIALALLTLSEAAHLNLSGEKFDYFLLAQSCPQTSCWDLTENWQNSGSSCTSCNKLSDSWSLHGLWPNRYNGNHPSNCDDETRFRPNSVNEALKHEMSLKWRTYKSGFTNQRFWSYEWKKHGTCAAGVPETNSIKKYVSKALNLLDTYNMKTLLQKANIQPGGSYEYNAVFNAIRNVLGVEGRLGCVKNPKNGEQYLFEAYICLDKSFRPINCVSYAGFPGCKHNKKVVYPKTLKSCH</sequence>
<proteinExistence type="inferred from homology"/>
<dbReference type="GO" id="GO:0033897">
    <property type="term" value="F:ribonuclease T2 activity"/>
    <property type="evidence" value="ECO:0007669"/>
    <property type="project" value="InterPro"/>
</dbReference>
<dbReference type="PROSITE" id="PS00531">
    <property type="entry name" value="RNASE_T2_2"/>
    <property type="match status" value="1"/>
</dbReference>
<dbReference type="Gene3D" id="3.90.730.10">
    <property type="entry name" value="Ribonuclease T2-like"/>
    <property type="match status" value="1"/>
</dbReference>
<keyword evidence="2" id="KW-1015">Disulfide bond</keyword>
<dbReference type="InterPro" id="IPR033697">
    <property type="entry name" value="Ribonuclease_T2_eukaryotic"/>
</dbReference>
<dbReference type="GO" id="GO:0003723">
    <property type="term" value="F:RNA binding"/>
    <property type="evidence" value="ECO:0007669"/>
    <property type="project" value="InterPro"/>
</dbReference>
<dbReference type="InterPro" id="IPR001568">
    <property type="entry name" value="RNase_T2-like"/>
</dbReference>
<dbReference type="InterPro" id="IPR033130">
    <property type="entry name" value="RNase_T2_His_AS_2"/>
</dbReference>
<dbReference type="CDD" id="cd01061">
    <property type="entry name" value="RNase_T2_euk"/>
    <property type="match status" value="1"/>
</dbReference>
<dbReference type="InterPro" id="IPR036430">
    <property type="entry name" value="RNase_T2-like_sf"/>
</dbReference>
<dbReference type="RefSeq" id="XP_032453938.1">
    <property type="nucleotide sequence ID" value="XM_032598047.1"/>
</dbReference>
<dbReference type="GO" id="GO:0006401">
    <property type="term" value="P:RNA catabolic process"/>
    <property type="evidence" value="ECO:0007669"/>
    <property type="project" value="TreeGrafter"/>
</dbReference>
<organism evidence="6 7">
    <name type="scientific">Nasonia vitripennis</name>
    <name type="common">Parasitic wasp</name>
    <dbReference type="NCBI Taxonomy" id="7425"/>
    <lineage>
        <taxon>Eukaryota</taxon>
        <taxon>Metazoa</taxon>
        <taxon>Ecdysozoa</taxon>
        <taxon>Arthropoda</taxon>
        <taxon>Hexapoda</taxon>
        <taxon>Insecta</taxon>
        <taxon>Pterygota</taxon>
        <taxon>Neoptera</taxon>
        <taxon>Endopterygota</taxon>
        <taxon>Hymenoptera</taxon>
        <taxon>Apocrita</taxon>
        <taxon>Proctotrupomorpha</taxon>
        <taxon>Chalcidoidea</taxon>
        <taxon>Pteromalidae</taxon>
        <taxon>Pteromalinae</taxon>
        <taxon>Nasonia</taxon>
    </lineage>
</organism>
<accession>A0A7M7QUD2</accession>
<evidence type="ECO:0000313" key="6">
    <source>
        <dbReference type="EnsemblMetazoa" id="XP_032453938"/>
    </source>
</evidence>
<dbReference type="InterPro" id="IPR018188">
    <property type="entry name" value="RNase_T2_His_AS_1"/>
</dbReference>
<evidence type="ECO:0000256" key="4">
    <source>
        <dbReference type="RuleBase" id="RU004328"/>
    </source>
</evidence>
<dbReference type="GeneID" id="116738536"/>
<dbReference type="KEGG" id="nvi:116738536"/>
<feature type="active site" evidence="3">
    <location>
        <position position="69"/>
    </location>
</feature>
<dbReference type="SMR" id="A0A7M7QUD2"/>
<keyword evidence="7" id="KW-1185">Reference proteome</keyword>
<dbReference type="GO" id="GO:0005576">
    <property type="term" value="C:extracellular region"/>
    <property type="evidence" value="ECO:0007669"/>
    <property type="project" value="TreeGrafter"/>
</dbReference>
<dbReference type="Pfam" id="PF00445">
    <property type="entry name" value="Ribonuclease_T2"/>
    <property type="match status" value="1"/>
</dbReference>
<dbReference type="OMA" id="MQKEWPT"/>
<feature type="signal peptide" evidence="5">
    <location>
        <begin position="1"/>
        <end position="18"/>
    </location>
</feature>
<dbReference type="SUPFAM" id="SSF55895">
    <property type="entry name" value="Ribonuclease Rh-like"/>
    <property type="match status" value="1"/>
</dbReference>
<dbReference type="AlphaFoldDB" id="A0A7M7QUD2"/>